<protein>
    <submittedName>
        <fullName evidence="8">Uncharacterized protein</fullName>
    </submittedName>
</protein>
<dbReference type="PROSITE" id="PS51257">
    <property type="entry name" value="PROKAR_LIPOPROTEIN"/>
    <property type="match status" value="1"/>
</dbReference>
<keyword evidence="7" id="KW-0449">Lipoprotein</keyword>
<comment type="subcellular location">
    <subcellularLocation>
        <location evidence="1">Cell outer membrane</location>
    </subcellularLocation>
</comment>
<evidence type="ECO:0000256" key="6">
    <source>
        <dbReference type="ARBA" id="ARBA00023237"/>
    </source>
</evidence>
<keyword evidence="3" id="KW-0732">Signal</keyword>
<evidence type="ECO:0000256" key="5">
    <source>
        <dbReference type="ARBA" id="ARBA00023139"/>
    </source>
</evidence>
<evidence type="ECO:0000313" key="9">
    <source>
        <dbReference type="Proteomes" id="UP000070319"/>
    </source>
</evidence>
<dbReference type="InterPro" id="IPR014941">
    <property type="entry name" value="FimB/Mfa2/Mfa3"/>
</dbReference>
<evidence type="ECO:0000313" key="8">
    <source>
        <dbReference type="EMBL" id="KXT51074.1"/>
    </source>
</evidence>
<keyword evidence="6" id="KW-0998">Cell outer membrane</keyword>
<dbReference type="Pfam" id="PF08842">
    <property type="entry name" value="Mfa2"/>
    <property type="match status" value="1"/>
</dbReference>
<gene>
    <name evidence="8" type="ORF">HMPREF2531_02246</name>
</gene>
<evidence type="ECO:0000256" key="1">
    <source>
        <dbReference type="ARBA" id="ARBA00004442"/>
    </source>
</evidence>
<organism evidence="8">
    <name type="scientific">Bacteroides intestinalis</name>
    <dbReference type="NCBI Taxonomy" id="329854"/>
    <lineage>
        <taxon>Bacteria</taxon>
        <taxon>Pseudomonadati</taxon>
        <taxon>Bacteroidota</taxon>
        <taxon>Bacteroidia</taxon>
        <taxon>Bacteroidales</taxon>
        <taxon>Bacteroidaceae</taxon>
        <taxon>Bacteroides</taxon>
    </lineage>
</organism>
<sequence>MKKIVLFLGSMLLLASCDVKDPIYNTPHPNHGIVMGLTEWSQRGEGVEVPAEYLVEVSSTTNTANATTTATAATTANATTFTMPGLFEPGNVEVLAYNLPAGVSANGGIATVSTGTDGTLLVPDAGVLFSGVATVHVVADDTARVTLAMQQRMREVRFTLTITDGDPERITDIKARLDGVAASINLRTGEVIGNSASVMLSFLRKGDKLSANVWIIGIIEEAKQQIVTTLTFSDNHRIETTTDVTDIFHHFNADKLTPLSITGSLYAP</sequence>
<comment type="caution">
    <text evidence="8">The sequence shown here is derived from an EMBL/GenBank/DDBJ whole genome shotgun (WGS) entry which is preliminary data.</text>
</comment>
<name>A0A139LI34_9BACE</name>
<dbReference type="AlphaFoldDB" id="A0A139LI34"/>
<reference evidence="8 9" key="1">
    <citation type="submission" date="2016-02" db="EMBL/GenBank/DDBJ databases">
        <authorList>
            <person name="Wen L."/>
            <person name="He K."/>
            <person name="Yang H."/>
        </authorList>
    </citation>
    <scope>NUCLEOTIDE SEQUENCE [LARGE SCALE GENOMIC DNA]</scope>
    <source>
        <strain evidence="8 9">KLE1704</strain>
    </source>
</reference>
<dbReference type="Proteomes" id="UP000070319">
    <property type="component" value="Unassembled WGS sequence"/>
</dbReference>
<dbReference type="PATRIC" id="fig|329854.7.peg.2289"/>
<accession>A0A139LI34</accession>
<evidence type="ECO:0000256" key="7">
    <source>
        <dbReference type="ARBA" id="ARBA00023288"/>
    </source>
</evidence>
<keyword evidence="5" id="KW-0564">Palmitate</keyword>
<evidence type="ECO:0000256" key="3">
    <source>
        <dbReference type="ARBA" id="ARBA00022729"/>
    </source>
</evidence>
<dbReference type="EMBL" id="LTDF01000078">
    <property type="protein sequence ID" value="KXT51074.1"/>
    <property type="molecule type" value="Genomic_DNA"/>
</dbReference>
<proteinExistence type="inferred from homology"/>
<dbReference type="RefSeq" id="WP_156482042.1">
    <property type="nucleotide sequence ID" value="NZ_KQ968692.1"/>
</dbReference>
<comment type="similarity">
    <text evidence="2">Belongs to the bacteroidetes fimbrillin superfamily. FimB/Mfa2 family.</text>
</comment>
<evidence type="ECO:0000256" key="4">
    <source>
        <dbReference type="ARBA" id="ARBA00023136"/>
    </source>
</evidence>
<evidence type="ECO:0000256" key="2">
    <source>
        <dbReference type="ARBA" id="ARBA00007248"/>
    </source>
</evidence>
<keyword evidence="4" id="KW-0472">Membrane</keyword>